<feature type="transmembrane region" description="Helical" evidence="2">
    <location>
        <begin position="90"/>
        <end position="111"/>
    </location>
</feature>
<feature type="transmembrane region" description="Helical" evidence="2">
    <location>
        <begin position="123"/>
        <end position="140"/>
    </location>
</feature>
<evidence type="ECO:0000256" key="2">
    <source>
        <dbReference type="SAM" id="Phobius"/>
    </source>
</evidence>
<dbReference type="PANTHER" id="PTHR11328">
    <property type="entry name" value="MAJOR FACILITATOR SUPERFAMILY DOMAIN-CONTAINING PROTEIN"/>
    <property type="match status" value="1"/>
</dbReference>
<comment type="caution">
    <text evidence="3">The sequence shown here is derived from an EMBL/GenBank/DDBJ whole genome shotgun (WGS) entry which is preliminary data.</text>
</comment>
<dbReference type="RefSeq" id="WP_133597996.1">
    <property type="nucleotide sequence ID" value="NZ_SNYL01000010.1"/>
</dbReference>
<dbReference type="InterPro" id="IPR036259">
    <property type="entry name" value="MFS_trans_sf"/>
</dbReference>
<comment type="similarity">
    <text evidence="1">Belongs to the sodium:galactoside symporter (TC 2.A.2) family.</text>
</comment>
<gene>
    <name evidence="3" type="ORF">DFR43_11074</name>
</gene>
<dbReference type="Proteomes" id="UP000295510">
    <property type="component" value="Unassembled WGS sequence"/>
</dbReference>
<name>A0A4R6U604_9BURK</name>
<feature type="transmembrane region" description="Helical" evidence="2">
    <location>
        <begin position="301"/>
        <end position="318"/>
    </location>
</feature>
<evidence type="ECO:0000313" key="3">
    <source>
        <dbReference type="EMBL" id="TDQ41918.1"/>
    </source>
</evidence>
<dbReference type="GO" id="GO:0015293">
    <property type="term" value="F:symporter activity"/>
    <property type="evidence" value="ECO:0007669"/>
    <property type="project" value="InterPro"/>
</dbReference>
<evidence type="ECO:0000313" key="4">
    <source>
        <dbReference type="Proteomes" id="UP000295510"/>
    </source>
</evidence>
<keyword evidence="2" id="KW-1133">Transmembrane helix</keyword>
<keyword evidence="4" id="KW-1185">Reference proteome</keyword>
<dbReference type="OrthoDB" id="181905at2"/>
<protein>
    <submittedName>
        <fullName evidence="3">Na+/melibiose symporter-like transporter</fullName>
    </submittedName>
</protein>
<organism evidence="3 4">
    <name type="scientific">Tepidicella xavieri</name>
    <dbReference type="NCBI Taxonomy" id="360241"/>
    <lineage>
        <taxon>Bacteria</taxon>
        <taxon>Pseudomonadati</taxon>
        <taxon>Pseudomonadota</taxon>
        <taxon>Betaproteobacteria</taxon>
        <taxon>Burkholderiales</taxon>
        <taxon>Tepidicella</taxon>
    </lineage>
</organism>
<dbReference type="PANTHER" id="PTHR11328:SF24">
    <property type="entry name" value="MAJOR FACILITATOR SUPERFAMILY (MFS) PROFILE DOMAIN-CONTAINING PROTEIN"/>
    <property type="match status" value="1"/>
</dbReference>
<keyword evidence="2" id="KW-0812">Transmembrane</keyword>
<dbReference type="AlphaFoldDB" id="A0A4R6U604"/>
<reference evidence="3 4" key="1">
    <citation type="submission" date="2019-03" db="EMBL/GenBank/DDBJ databases">
        <title>Genomic Encyclopedia of Type Strains, Phase IV (KMG-IV): sequencing the most valuable type-strain genomes for metagenomic binning, comparative biology and taxonomic classification.</title>
        <authorList>
            <person name="Goeker M."/>
        </authorList>
    </citation>
    <scope>NUCLEOTIDE SEQUENCE [LARGE SCALE GENOMIC DNA]</scope>
    <source>
        <strain evidence="3 4">DSM 19605</strain>
    </source>
</reference>
<evidence type="ECO:0000256" key="1">
    <source>
        <dbReference type="ARBA" id="ARBA00009617"/>
    </source>
</evidence>
<dbReference type="GO" id="GO:0005886">
    <property type="term" value="C:plasma membrane"/>
    <property type="evidence" value="ECO:0007669"/>
    <property type="project" value="TreeGrafter"/>
</dbReference>
<keyword evidence="2" id="KW-0472">Membrane</keyword>
<feature type="transmembrane region" description="Helical" evidence="2">
    <location>
        <begin position="365"/>
        <end position="388"/>
    </location>
</feature>
<dbReference type="EMBL" id="SNYL01000010">
    <property type="protein sequence ID" value="TDQ41918.1"/>
    <property type="molecule type" value="Genomic_DNA"/>
</dbReference>
<feature type="transmembrane region" description="Helical" evidence="2">
    <location>
        <begin position="272"/>
        <end position="289"/>
    </location>
</feature>
<feature type="transmembrane region" description="Helical" evidence="2">
    <location>
        <begin position="238"/>
        <end position="260"/>
    </location>
</feature>
<accession>A0A4R6U604</accession>
<proteinExistence type="inferred from homology"/>
<feature type="transmembrane region" description="Helical" evidence="2">
    <location>
        <begin position="408"/>
        <end position="429"/>
    </location>
</feature>
<dbReference type="SUPFAM" id="SSF103473">
    <property type="entry name" value="MFS general substrate transporter"/>
    <property type="match status" value="1"/>
</dbReference>
<feature type="transmembrane region" description="Helical" evidence="2">
    <location>
        <begin position="47"/>
        <end position="69"/>
    </location>
</feature>
<sequence>MATRPPAPPFAAPSPALGARAGLAYGLLGLPLAFVALPLYVHLPHHYANTYGVPLAALGALLLMARLFDALTDPLLGRWSDSLFARSHRWVLWVGAVSAGVLLLGMVALFFPPHGVRAHLPTWVLLGLIVTYTAFSQLAIAHQSWAARLGGAPVWRAHIVAWREGAALVGVVLASVLPSVLGWPAWVTVFGLLLAGAWWAWWWAPVPATPRDVAPPTTTRPWAQSLTHPWRQRPFRRLLGVFVLSGLASAMPATLVLFFIQDRLGAADWEPVFLATYFVAAAASMPLWLRRVRHWGLARTWLAGMLLACATFIWAATLGQGDVWGFWLVCALSGLALGTDLALPSALLAGLIAQQGDQGQREGAYFGWWNLATKLNLALAAGLALPLLGWLGYVPGQHTESGLRALTWAYAVVPCAIKLAAAALLYGYFARHPLLAETAHPAALTPKETP</sequence>
<dbReference type="Pfam" id="PF13347">
    <property type="entry name" value="MFS_2"/>
    <property type="match status" value="1"/>
</dbReference>
<dbReference type="Gene3D" id="1.20.1250.20">
    <property type="entry name" value="MFS general substrate transporter like domains"/>
    <property type="match status" value="1"/>
</dbReference>
<feature type="transmembrane region" description="Helical" evidence="2">
    <location>
        <begin position="21"/>
        <end position="41"/>
    </location>
</feature>
<feature type="transmembrane region" description="Helical" evidence="2">
    <location>
        <begin position="183"/>
        <end position="204"/>
    </location>
</feature>
<feature type="transmembrane region" description="Helical" evidence="2">
    <location>
        <begin position="324"/>
        <end position="353"/>
    </location>
</feature>
<dbReference type="InterPro" id="IPR039672">
    <property type="entry name" value="MFS_2"/>
</dbReference>
<dbReference type="GO" id="GO:0008643">
    <property type="term" value="P:carbohydrate transport"/>
    <property type="evidence" value="ECO:0007669"/>
    <property type="project" value="InterPro"/>
</dbReference>